<evidence type="ECO:0000313" key="3">
    <source>
        <dbReference type="Proteomes" id="UP000263833"/>
    </source>
</evidence>
<evidence type="ECO:0000256" key="1">
    <source>
        <dbReference type="SAM" id="SignalP"/>
    </source>
</evidence>
<sequence>MTLRPLFIAAALLATSTGAMVYAQGVPMMGGRYMFNWSNDSGSGSEEVCLSDMQQFRDPAHIVAIYINNYSNSCSTEAKGGGVYGVSCTGALVEGTLTVLSAGATSFSVSGGVLVNTDNMGGRTRTSMRLSAQRLGDC</sequence>
<name>A0A371BJM9_9SPHN</name>
<feature type="signal peptide" evidence="1">
    <location>
        <begin position="1"/>
        <end position="21"/>
    </location>
</feature>
<reference evidence="3" key="1">
    <citation type="submission" date="2018-08" db="EMBL/GenBank/DDBJ databases">
        <authorList>
            <person name="Kim S.-J."/>
            <person name="Jung G.-Y."/>
        </authorList>
    </citation>
    <scope>NUCLEOTIDE SEQUENCE [LARGE SCALE GENOMIC DNA]</scope>
    <source>
        <strain evidence="3">GY_G</strain>
    </source>
</reference>
<dbReference type="EMBL" id="QRGP01000001">
    <property type="protein sequence ID" value="RDV07593.1"/>
    <property type="molecule type" value="Genomic_DNA"/>
</dbReference>
<feature type="chain" id="PRO_5017035732" description="DUF3617 family protein" evidence="1">
    <location>
        <begin position="22"/>
        <end position="138"/>
    </location>
</feature>
<proteinExistence type="predicted"/>
<protein>
    <recommendedName>
        <fullName evidence="4">DUF3617 family protein</fullName>
    </recommendedName>
</protein>
<keyword evidence="1" id="KW-0732">Signal</keyword>
<accession>A0A371BJM9</accession>
<dbReference type="RefSeq" id="WP_115549137.1">
    <property type="nucleotide sequence ID" value="NZ_QRGP01000001.1"/>
</dbReference>
<keyword evidence="3" id="KW-1185">Reference proteome</keyword>
<dbReference type="Proteomes" id="UP000263833">
    <property type="component" value="Unassembled WGS sequence"/>
</dbReference>
<comment type="caution">
    <text evidence="2">The sequence shown here is derived from an EMBL/GenBank/DDBJ whole genome shotgun (WGS) entry which is preliminary data.</text>
</comment>
<dbReference type="OrthoDB" id="10001959at2"/>
<gene>
    <name evidence="2" type="ORF">DXH95_09745</name>
</gene>
<organism evidence="2 3">
    <name type="scientific">Sphingorhabdus pulchriflava</name>
    <dbReference type="NCBI Taxonomy" id="2292257"/>
    <lineage>
        <taxon>Bacteria</taxon>
        <taxon>Pseudomonadati</taxon>
        <taxon>Pseudomonadota</taxon>
        <taxon>Alphaproteobacteria</taxon>
        <taxon>Sphingomonadales</taxon>
        <taxon>Sphingomonadaceae</taxon>
        <taxon>Sphingorhabdus</taxon>
    </lineage>
</organism>
<evidence type="ECO:0008006" key="4">
    <source>
        <dbReference type="Google" id="ProtNLM"/>
    </source>
</evidence>
<dbReference type="AlphaFoldDB" id="A0A371BJM9"/>
<evidence type="ECO:0000313" key="2">
    <source>
        <dbReference type="EMBL" id="RDV07593.1"/>
    </source>
</evidence>